<feature type="binding site" evidence="12">
    <location>
        <position position="52"/>
    </location>
    <ligand>
        <name>substrate</name>
    </ligand>
</feature>
<evidence type="ECO:0000259" key="15">
    <source>
        <dbReference type="PROSITE" id="PS51671"/>
    </source>
</evidence>
<evidence type="ECO:0000256" key="4">
    <source>
        <dbReference type="ARBA" id="ARBA00010122"/>
    </source>
</evidence>
<dbReference type="InterPro" id="IPR002912">
    <property type="entry name" value="ACT_dom"/>
</dbReference>
<dbReference type="AlphaFoldDB" id="A0A073IQC0"/>
<dbReference type="UniPathway" id="UPA00034">
    <property type="reaction ID" value="UER00015"/>
</dbReference>
<dbReference type="EMBL" id="JMKI01000026">
    <property type="protein sequence ID" value="KEJ92523.1"/>
    <property type="molecule type" value="Genomic_DNA"/>
</dbReference>
<feature type="binding site" evidence="12">
    <location>
        <begin position="214"/>
        <end position="215"/>
    </location>
    <ligand>
        <name>ATP</name>
        <dbReference type="ChEBI" id="CHEBI:30616"/>
    </ligand>
</feature>
<dbReference type="UniPathway" id="UPA00051">
    <property type="reaction ID" value="UER00462"/>
</dbReference>
<dbReference type="GO" id="GO:0009090">
    <property type="term" value="P:homoserine biosynthetic process"/>
    <property type="evidence" value="ECO:0007669"/>
    <property type="project" value="TreeGrafter"/>
</dbReference>
<reference evidence="16 17" key="1">
    <citation type="submission" date="2014-04" db="EMBL/GenBank/DDBJ databases">
        <title>Draft Genome Sequence of Synergistes jonesii.</title>
        <authorList>
            <person name="Coil D.A."/>
            <person name="Eisen J.A."/>
            <person name="Holland-Moritz H.E."/>
        </authorList>
    </citation>
    <scope>NUCLEOTIDE SEQUENCE [LARGE SCALE GENOMIC DNA]</scope>
    <source>
        <strain evidence="16 17">78-1</strain>
    </source>
</reference>
<comment type="catalytic activity">
    <reaction evidence="11 13">
        <text>L-aspartate + ATP = 4-phospho-L-aspartate + ADP</text>
        <dbReference type="Rhea" id="RHEA:23776"/>
        <dbReference type="ChEBI" id="CHEBI:29991"/>
        <dbReference type="ChEBI" id="CHEBI:30616"/>
        <dbReference type="ChEBI" id="CHEBI:57535"/>
        <dbReference type="ChEBI" id="CHEBI:456216"/>
        <dbReference type="EC" id="2.7.2.4"/>
    </reaction>
</comment>
<dbReference type="GO" id="GO:0005524">
    <property type="term" value="F:ATP binding"/>
    <property type="evidence" value="ECO:0007669"/>
    <property type="project" value="UniProtKB-KW"/>
</dbReference>
<dbReference type="CDD" id="cd04261">
    <property type="entry name" value="AAK_AKii-LysC-BS"/>
    <property type="match status" value="1"/>
</dbReference>
<feature type="binding site" evidence="12">
    <location>
        <begin position="12"/>
        <end position="15"/>
    </location>
    <ligand>
        <name>ATP</name>
        <dbReference type="ChEBI" id="CHEBI:30616"/>
    </ligand>
</feature>
<dbReference type="OrthoDB" id="9799110at2"/>
<dbReference type="NCBIfam" id="NF005154">
    <property type="entry name" value="PRK06635.1-2"/>
    <property type="match status" value="1"/>
</dbReference>
<keyword evidence="8 13" id="KW-0418">Kinase</keyword>
<dbReference type="PROSITE" id="PS51671">
    <property type="entry name" value="ACT"/>
    <property type="match status" value="2"/>
</dbReference>
<dbReference type="PIRSF" id="PIRSF000726">
    <property type="entry name" value="Asp_kin"/>
    <property type="match status" value="1"/>
</dbReference>
<dbReference type="RefSeq" id="WP_037975635.1">
    <property type="nucleotide sequence ID" value="NZ_JMKI01000026.1"/>
</dbReference>
<dbReference type="InterPro" id="IPR001341">
    <property type="entry name" value="Asp_kinase"/>
</dbReference>
<dbReference type="STRING" id="2754.EH55_03440"/>
<dbReference type="InterPro" id="IPR018042">
    <property type="entry name" value="Aspartate_kinase_CS"/>
</dbReference>
<dbReference type="InterPro" id="IPR054352">
    <property type="entry name" value="ACT_Aspartokinase"/>
</dbReference>
<dbReference type="PATRIC" id="fig|2754.20.peg.815"/>
<dbReference type="GO" id="GO:0009088">
    <property type="term" value="P:threonine biosynthetic process"/>
    <property type="evidence" value="ECO:0007669"/>
    <property type="project" value="UniProtKB-UniPathway"/>
</dbReference>
<dbReference type="GO" id="GO:0009089">
    <property type="term" value="P:lysine biosynthetic process via diaminopimelate"/>
    <property type="evidence" value="ECO:0007669"/>
    <property type="project" value="UniProtKB-UniPathway"/>
</dbReference>
<evidence type="ECO:0000256" key="8">
    <source>
        <dbReference type="ARBA" id="ARBA00022777"/>
    </source>
</evidence>
<evidence type="ECO:0000313" key="16">
    <source>
        <dbReference type="EMBL" id="KEJ92523.1"/>
    </source>
</evidence>
<comment type="pathway">
    <text evidence="3 14">Amino-acid biosynthesis; L-threonine biosynthesis; L-threonine from L-aspartate: step 1/5.</text>
</comment>
<comment type="pathway">
    <text evidence="2 14">Amino-acid biosynthesis; L-methionine biosynthesis via de novo pathway; L-homoserine from L-aspartate: step 1/3.</text>
</comment>
<feature type="binding site" evidence="12">
    <location>
        <position position="189"/>
    </location>
    <ligand>
        <name>ATP</name>
        <dbReference type="ChEBI" id="CHEBI:30616"/>
    </ligand>
</feature>
<feature type="domain" description="ACT" evidence="15">
    <location>
        <begin position="348"/>
        <end position="410"/>
    </location>
</feature>
<keyword evidence="7 12" id="KW-0547">Nucleotide-binding</keyword>
<evidence type="ECO:0000256" key="2">
    <source>
        <dbReference type="ARBA" id="ARBA00004986"/>
    </source>
</evidence>
<dbReference type="InterPro" id="IPR045865">
    <property type="entry name" value="ACT-like_dom_sf"/>
</dbReference>
<comment type="similarity">
    <text evidence="4 13">Belongs to the aspartokinase family.</text>
</comment>
<feature type="domain" description="ACT" evidence="15">
    <location>
        <begin position="268"/>
        <end position="342"/>
    </location>
</feature>
<dbReference type="InterPro" id="IPR041740">
    <property type="entry name" value="AKii-LysC-BS"/>
</dbReference>
<sequence length="410" mass="43751">MEWEKLPLTVLKFGGSSVADSNRMRHVAQIVKKTREEGYRVAVVVSAMGNTTDELLALASDVATEKDGREMDQLLATGEQQSVALLSLAIKQQGIPAQSFTALQAGIKAEGFPMEGRIYRIEPEAVERALNEGTVAVVTGFQAITDNGDVITLGRGGSDLSAVALAASLGAESCRLLKDVTGIMSGDPRVVKNPKKLRQLGFDECMEMAVQGAKVLQARSVEVAARYNVPLYVGSSFIEEEGTWVMSNPVTEGLIVKAVIQDMKVAKVVLLGVPDIPGVAARLFAELAAKGVGAEMIIQNNMRGGVNDIGFLVKKTNLEEASQVCRKICREIDAQGVSFDTEIARVSIVGAGIANHPEIPSKMFNILAEAGINIEMIASTALAITCIVGSARAEDAVRELHDHFIDEVAF</sequence>
<dbReference type="InterPro" id="IPR036393">
    <property type="entry name" value="AceGlu_kinase-like_sf"/>
</dbReference>
<evidence type="ECO:0000256" key="1">
    <source>
        <dbReference type="ARBA" id="ARBA00004766"/>
    </source>
</evidence>
<keyword evidence="9 12" id="KW-0067">ATP-binding</keyword>
<evidence type="ECO:0000256" key="7">
    <source>
        <dbReference type="ARBA" id="ARBA00022741"/>
    </source>
</evidence>
<evidence type="ECO:0000256" key="6">
    <source>
        <dbReference type="ARBA" id="ARBA00022679"/>
    </source>
</evidence>
<dbReference type="GO" id="GO:0005829">
    <property type="term" value="C:cytosol"/>
    <property type="evidence" value="ECO:0007669"/>
    <property type="project" value="TreeGrafter"/>
</dbReference>
<evidence type="ECO:0000256" key="13">
    <source>
        <dbReference type="RuleBase" id="RU003448"/>
    </source>
</evidence>
<gene>
    <name evidence="16" type="ORF">EH55_03440</name>
</gene>
<keyword evidence="10" id="KW-0457">Lysine biosynthesis</keyword>
<dbReference type="NCBIfam" id="NF005155">
    <property type="entry name" value="PRK06635.1-4"/>
    <property type="match status" value="1"/>
</dbReference>
<dbReference type="SUPFAM" id="SSF53633">
    <property type="entry name" value="Carbamate kinase-like"/>
    <property type="match status" value="1"/>
</dbReference>
<evidence type="ECO:0000313" key="17">
    <source>
        <dbReference type="Proteomes" id="UP000027665"/>
    </source>
</evidence>
<evidence type="ECO:0000256" key="9">
    <source>
        <dbReference type="ARBA" id="ARBA00022840"/>
    </source>
</evidence>
<dbReference type="GO" id="GO:0004072">
    <property type="term" value="F:aspartate kinase activity"/>
    <property type="evidence" value="ECO:0007669"/>
    <property type="project" value="UniProtKB-EC"/>
</dbReference>
<dbReference type="Pfam" id="PF22468">
    <property type="entry name" value="ACT_9"/>
    <property type="match status" value="1"/>
</dbReference>
<comment type="caution">
    <text evidence="16">The sequence shown here is derived from an EMBL/GenBank/DDBJ whole genome shotgun (WGS) entry which is preliminary data.</text>
</comment>
<dbReference type="NCBIfam" id="TIGR00657">
    <property type="entry name" value="asp_kinases"/>
    <property type="match status" value="1"/>
</dbReference>
<keyword evidence="6 13" id="KW-0808">Transferase</keyword>
<proteinExistence type="inferred from homology"/>
<dbReference type="UniPathway" id="UPA00050">
    <property type="reaction ID" value="UER00461"/>
</dbReference>
<evidence type="ECO:0000256" key="11">
    <source>
        <dbReference type="ARBA" id="ARBA00047872"/>
    </source>
</evidence>
<dbReference type="SUPFAM" id="SSF55021">
    <property type="entry name" value="ACT-like"/>
    <property type="match status" value="2"/>
</dbReference>
<name>A0A073IQC0_9BACT</name>
<dbReference type="InterPro" id="IPR001048">
    <property type="entry name" value="Asp/Glu/Uridylate_kinase"/>
</dbReference>
<evidence type="ECO:0000256" key="14">
    <source>
        <dbReference type="RuleBase" id="RU004249"/>
    </source>
</evidence>
<dbReference type="Pfam" id="PF00696">
    <property type="entry name" value="AA_kinase"/>
    <property type="match status" value="1"/>
</dbReference>
<evidence type="ECO:0000256" key="12">
    <source>
        <dbReference type="PIRSR" id="PIRSR000726-1"/>
    </source>
</evidence>
<dbReference type="PANTHER" id="PTHR21499:SF3">
    <property type="entry name" value="ASPARTOKINASE"/>
    <property type="match status" value="1"/>
</dbReference>
<organism evidence="16 17">
    <name type="scientific">Synergistes jonesii</name>
    <dbReference type="NCBI Taxonomy" id="2754"/>
    <lineage>
        <taxon>Bacteria</taxon>
        <taxon>Thermotogati</taxon>
        <taxon>Synergistota</taxon>
        <taxon>Synergistia</taxon>
        <taxon>Synergistales</taxon>
        <taxon>Synergistaceae</taxon>
        <taxon>Synergistes</taxon>
    </lineage>
</organism>
<dbReference type="eggNOG" id="COG0527">
    <property type="taxonomic scope" value="Bacteria"/>
</dbReference>
<dbReference type="PANTHER" id="PTHR21499">
    <property type="entry name" value="ASPARTATE KINASE"/>
    <property type="match status" value="1"/>
</dbReference>
<keyword evidence="17" id="KW-1185">Reference proteome</keyword>
<evidence type="ECO:0000256" key="3">
    <source>
        <dbReference type="ARBA" id="ARBA00005139"/>
    </source>
</evidence>
<dbReference type="Gene3D" id="3.40.1160.10">
    <property type="entry name" value="Acetylglutamate kinase-like"/>
    <property type="match status" value="1"/>
</dbReference>
<dbReference type="GeneID" id="90983397"/>
<dbReference type="PROSITE" id="PS00324">
    <property type="entry name" value="ASPARTOKINASE"/>
    <property type="match status" value="1"/>
</dbReference>
<dbReference type="Gene3D" id="3.30.2130.10">
    <property type="entry name" value="VC0802-like"/>
    <property type="match status" value="1"/>
</dbReference>
<dbReference type="EC" id="2.7.2.4" evidence="13"/>
<protein>
    <recommendedName>
        <fullName evidence="13">Aspartokinase</fullName>
        <ecNumber evidence="13">2.7.2.4</ecNumber>
    </recommendedName>
</protein>
<dbReference type="CDD" id="cd04913">
    <property type="entry name" value="ACT_AKii-LysC-BS-like_1"/>
    <property type="match status" value="1"/>
</dbReference>
<feature type="binding site" evidence="12">
    <location>
        <position position="79"/>
    </location>
    <ligand>
        <name>substrate</name>
    </ligand>
</feature>
<dbReference type="Proteomes" id="UP000027665">
    <property type="component" value="Unassembled WGS sequence"/>
</dbReference>
<dbReference type="CDD" id="cd04923">
    <property type="entry name" value="ACT_AK-LysC-DapG-like_2"/>
    <property type="match status" value="1"/>
</dbReference>
<dbReference type="InterPro" id="IPR005260">
    <property type="entry name" value="Asp_kin_monofn"/>
</dbReference>
<evidence type="ECO:0000256" key="10">
    <source>
        <dbReference type="ARBA" id="ARBA00023154"/>
    </source>
</evidence>
<evidence type="ECO:0000256" key="5">
    <source>
        <dbReference type="ARBA" id="ARBA00022605"/>
    </source>
</evidence>
<comment type="pathway">
    <text evidence="1 14">Amino-acid biosynthesis; L-lysine biosynthesis via DAP pathway; (S)-tetrahydrodipicolinate from L-aspartate: step 1/4.</text>
</comment>
<accession>A0A073IQC0</accession>
<keyword evidence="5 14" id="KW-0028">Amino-acid biosynthesis</keyword>